<name>A0A3Q0JEH1_DIACI</name>
<evidence type="ECO:0000313" key="4">
    <source>
        <dbReference type="Proteomes" id="UP000079169"/>
    </source>
</evidence>
<dbReference type="GeneID" id="113471673"/>
<dbReference type="SUPFAM" id="SSF57756">
    <property type="entry name" value="Retrovirus zinc finger-like domains"/>
    <property type="match status" value="1"/>
</dbReference>
<accession>A0A3Q0JEH1</accession>
<reference evidence="5" key="1">
    <citation type="submission" date="2025-08" db="UniProtKB">
        <authorList>
            <consortium name="RefSeq"/>
        </authorList>
    </citation>
    <scope>IDENTIFICATION</scope>
</reference>
<keyword evidence="1" id="KW-0863">Zinc-finger</keyword>
<evidence type="ECO:0000313" key="5">
    <source>
        <dbReference type="RefSeq" id="XP_026686804.1"/>
    </source>
</evidence>
<sequence>MSGIGDDPPGTGEIDEDQEKEGNGAGNSTDTRKRSRSSPESEFKVIKKGKKEGCMSREELNKTMEMLNLHIYNLEYAVECNDKLTKTKKGEMNKDIVELKRITESLKAEMLSMIARSEVEVNVVKRLEVKMRTSVCNTIKQEVETSMKKILKEEMLGPVRNEDENMDISEDENQSQGIVGTVRNEIRTAVRELSQNRKSEDEGFQVVSYARVARGGGGSGKVKIPGVKPLPVPKQRKTFIIKPQEGNQDYKVPEDIKEGLKRNIRPGSLGMKVCRLVKTKDSVVVDMEQEETANMTGFIQQVKDLGLDCSEPGRKQPRIVIFDISSELQMEEMKRALCEQNRDIISTEAEEGIKPLYVYGKRTTGKVNCVLEVSPELRKKLIGKQRVYIGWESCRVLDHVRAIFCYKCQKFGHVAAKCEDNARCGWCGMGHETRDCEEVKKQQFTKKCVMCCDIGLNGTSHKAGSKECEAYKRRLEAFVKTINYG</sequence>
<gene>
    <name evidence="5" type="primary">LOC113471673</name>
</gene>
<evidence type="ECO:0000259" key="3">
    <source>
        <dbReference type="PROSITE" id="PS50158"/>
    </source>
</evidence>
<feature type="region of interest" description="Disordered" evidence="2">
    <location>
        <begin position="1"/>
        <end position="47"/>
    </location>
</feature>
<dbReference type="Proteomes" id="UP000079169">
    <property type="component" value="Unplaced"/>
</dbReference>
<evidence type="ECO:0000256" key="2">
    <source>
        <dbReference type="SAM" id="MobiDB-lite"/>
    </source>
</evidence>
<dbReference type="PaxDb" id="121845-A0A3Q0JEH1"/>
<feature type="compositionally biased region" description="Basic and acidic residues" evidence="2">
    <location>
        <begin position="37"/>
        <end position="47"/>
    </location>
</feature>
<dbReference type="InterPro" id="IPR001878">
    <property type="entry name" value="Znf_CCHC"/>
</dbReference>
<dbReference type="PROSITE" id="PS50158">
    <property type="entry name" value="ZF_CCHC"/>
    <property type="match status" value="1"/>
</dbReference>
<protein>
    <submittedName>
        <fullName evidence="5">Uncharacterized protein LOC113471673</fullName>
    </submittedName>
</protein>
<keyword evidence="1" id="KW-0479">Metal-binding</keyword>
<dbReference type="InterPro" id="IPR036875">
    <property type="entry name" value="Znf_CCHC_sf"/>
</dbReference>
<dbReference type="STRING" id="121845.A0A3Q0JEH1"/>
<proteinExistence type="predicted"/>
<keyword evidence="1" id="KW-0862">Zinc</keyword>
<dbReference type="KEGG" id="dci:113471673"/>
<dbReference type="GO" id="GO:0003676">
    <property type="term" value="F:nucleic acid binding"/>
    <property type="evidence" value="ECO:0007669"/>
    <property type="project" value="InterPro"/>
</dbReference>
<dbReference type="GO" id="GO:0008270">
    <property type="term" value="F:zinc ion binding"/>
    <property type="evidence" value="ECO:0007669"/>
    <property type="project" value="UniProtKB-KW"/>
</dbReference>
<dbReference type="RefSeq" id="XP_026686804.1">
    <property type="nucleotide sequence ID" value="XM_026831003.1"/>
</dbReference>
<evidence type="ECO:0000256" key="1">
    <source>
        <dbReference type="PROSITE-ProRule" id="PRU00047"/>
    </source>
</evidence>
<keyword evidence="4" id="KW-1185">Reference proteome</keyword>
<feature type="domain" description="CCHC-type" evidence="3">
    <location>
        <begin position="405"/>
        <end position="420"/>
    </location>
</feature>
<organism evidence="4 5">
    <name type="scientific">Diaphorina citri</name>
    <name type="common">Asian citrus psyllid</name>
    <dbReference type="NCBI Taxonomy" id="121845"/>
    <lineage>
        <taxon>Eukaryota</taxon>
        <taxon>Metazoa</taxon>
        <taxon>Ecdysozoa</taxon>
        <taxon>Arthropoda</taxon>
        <taxon>Hexapoda</taxon>
        <taxon>Insecta</taxon>
        <taxon>Pterygota</taxon>
        <taxon>Neoptera</taxon>
        <taxon>Paraneoptera</taxon>
        <taxon>Hemiptera</taxon>
        <taxon>Sternorrhyncha</taxon>
        <taxon>Psylloidea</taxon>
        <taxon>Psyllidae</taxon>
        <taxon>Diaphorininae</taxon>
        <taxon>Diaphorina</taxon>
    </lineage>
</organism>
<dbReference type="AlphaFoldDB" id="A0A3Q0JEH1"/>